<dbReference type="EMBL" id="VTPS01000001">
    <property type="protein sequence ID" value="TZE83401.1"/>
    <property type="molecule type" value="Genomic_DNA"/>
</dbReference>
<dbReference type="CDD" id="cd04488">
    <property type="entry name" value="RecG_wedge_OBF"/>
    <property type="match status" value="1"/>
</dbReference>
<dbReference type="SUPFAM" id="SSF52540">
    <property type="entry name" value="P-loop containing nucleoside triphosphate hydrolases"/>
    <property type="match status" value="2"/>
</dbReference>
<keyword evidence="9 15" id="KW-0233">DNA recombination</keyword>
<dbReference type="NCBIfam" id="NF008168">
    <property type="entry name" value="PRK10917.2-2"/>
    <property type="match status" value="1"/>
</dbReference>
<keyword evidence="6 15" id="KW-0347">Helicase</keyword>
<evidence type="ECO:0000256" key="11">
    <source>
        <dbReference type="ARBA" id="ARBA00023235"/>
    </source>
</evidence>
<sequence>MSNLEMPVRYIKGVGPGREKILNSMGIFTVFDLLNYFPRDYEDRSKVTPIINIVSGHKVLAAVKYTGRYKVLRPRNGLSITKLYVTDDTGYATLAYFNQDYIIKNFIAGNYYLIYGDAELSFGEIQIKNPDVEPIRKDINHYLCIYPVYSLTKNITQKVMRGIIKEAFLYLDEIYEMLPQELLSKFKLIDVKTAYKNIHYPDSMENLERAKRRLAFQELFEVMLYLNILKLKRETIKKGILFSPCDEDEFVKLLPFKLTNAQIKAWSDIKQDMESERPMNRLLQGDVGSGKTVVAAMAVYKAVKNNYQAAFMVPTEILAEQHYSTLTRLLAGQGIKVGLLISSLSAKEKNNILDKIAKGEIDVVVGTHALIQDNVIYKNLGLVITDEQHRFGVRQRSMLEQKGDNIDVLVMTATPIPRSLALIIYGDLDISIIDELPPGRKPVRTYLVDKGMREQVFNFIETHLKNGEQCYVVAPLIEESDKLDAASAEKIYKELSGKFTGFNVGILHGKMSKEEKDYMMRQFKENKIHVLVSTTVIEVGVDVPNATVIVIENSERFGLAQLHQLRGRIGRGDKESYCFLILGNNNSEVKDRLKILTQTNDGFKIAEHDLKLRGPGDFLGFKQHGMPAFKVASTYLDNDILEDVFKAVRYFIETYGLDTLTATKMVRIIEDKWGFNEEDIALN</sequence>
<evidence type="ECO:0000256" key="10">
    <source>
        <dbReference type="ARBA" id="ARBA00023204"/>
    </source>
</evidence>
<dbReference type="InterPro" id="IPR004609">
    <property type="entry name" value="ATP-dep_DNA_helicase_RecG"/>
</dbReference>
<dbReference type="AlphaFoldDB" id="A0A5D8QFW8"/>
<evidence type="ECO:0000256" key="4">
    <source>
        <dbReference type="ARBA" id="ARBA00022763"/>
    </source>
</evidence>
<protein>
    <recommendedName>
        <fullName evidence="2 15">ATP-dependent DNA helicase RecG</fullName>
        <ecNumber evidence="13 15">5.6.2.4</ecNumber>
    </recommendedName>
</protein>
<comment type="similarity">
    <text evidence="1 15">Belongs to the helicase family. RecG subfamily.</text>
</comment>
<dbReference type="InterPro" id="IPR014001">
    <property type="entry name" value="Helicase_ATP-bd"/>
</dbReference>
<gene>
    <name evidence="18" type="primary">recG</name>
    <name evidence="18" type="ORF">FWJ32_00505</name>
</gene>
<dbReference type="CDD" id="cd17992">
    <property type="entry name" value="DEXHc_RecG"/>
    <property type="match status" value="1"/>
</dbReference>
<dbReference type="Gene3D" id="3.40.50.300">
    <property type="entry name" value="P-loop containing nucleotide triphosphate hydrolases"/>
    <property type="match status" value="2"/>
</dbReference>
<dbReference type="SMART" id="SM00487">
    <property type="entry name" value="DEXDc"/>
    <property type="match status" value="1"/>
</dbReference>
<dbReference type="GO" id="GO:0043138">
    <property type="term" value="F:3'-5' DNA helicase activity"/>
    <property type="evidence" value="ECO:0007669"/>
    <property type="project" value="UniProtKB-EC"/>
</dbReference>
<evidence type="ECO:0000256" key="2">
    <source>
        <dbReference type="ARBA" id="ARBA00017846"/>
    </source>
</evidence>
<dbReference type="GO" id="GO:0006310">
    <property type="term" value="P:DNA recombination"/>
    <property type="evidence" value="ECO:0007669"/>
    <property type="project" value="UniProtKB-UniRule"/>
</dbReference>
<keyword evidence="4 15" id="KW-0227">DNA damage</keyword>
<evidence type="ECO:0000259" key="16">
    <source>
        <dbReference type="PROSITE" id="PS51192"/>
    </source>
</evidence>
<feature type="domain" description="Helicase ATP-binding" evidence="16">
    <location>
        <begin position="272"/>
        <end position="433"/>
    </location>
</feature>
<dbReference type="InterPro" id="IPR011545">
    <property type="entry name" value="DEAD/DEAH_box_helicase_dom"/>
</dbReference>
<dbReference type="Pfam" id="PF19833">
    <property type="entry name" value="RecG_dom3_C"/>
    <property type="match status" value="1"/>
</dbReference>
<keyword evidence="3 15" id="KW-0547">Nucleotide-binding</keyword>
<dbReference type="GO" id="GO:0003677">
    <property type="term" value="F:DNA binding"/>
    <property type="evidence" value="ECO:0007669"/>
    <property type="project" value="UniProtKB-KW"/>
</dbReference>
<dbReference type="Gene3D" id="2.40.50.140">
    <property type="entry name" value="Nucleic acid-binding proteins"/>
    <property type="match status" value="1"/>
</dbReference>
<comment type="function">
    <text evidence="15">Plays a critical role in recombination and DNA repair. Helps process Holliday junction intermediates to mature products by catalyzing branch migration. Has replication fork regression activity, unwinds stalled or blocked replication forks to make a HJ that can be resolved. Has a DNA unwinding activity characteristic of a DNA helicase with 3'-5' polarity.</text>
</comment>
<evidence type="ECO:0000256" key="7">
    <source>
        <dbReference type="ARBA" id="ARBA00022840"/>
    </source>
</evidence>
<dbReference type="GO" id="GO:0016887">
    <property type="term" value="F:ATP hydrolysis activity"/>
    <property type="evidence" value="ECO:0007669"/>
    <property type="project" value="RHEA"/>
</dbReference>
<evidence type="ECO:0000256" key="1">
    <source>
        <dbReference type="ARBA" id="ARBA00007504"/>
    </source>
</evidence>
<evidence type="ECO:0000256" key="12">
    <source>
        <dbReference type="ARBA" id="ARBA00034617"/>
    </source>
</evidence>
<dbReference type="PANTHER" id="PTHR47964">
    <property type="entry name" value="ATP-DEPENDENT DNA HELICASE HOMOLOG RECG, CHLOROPLASTIC"/>
    <property type="match status" value="1"/>
</dbReference>
<dbReference type="PANTHER" id="PTHR47964:SF1">
    <property type="entry name" value="ATP-DEPENDENT DNA HELICASE HOMOLOG RECG, CHLOROPLASTIC"/>
    <property type="match status" value="1"/>
</dbReference>
<dbReference type="Pfam" id="PF00271">
    <property type="entry name" value="Helicase_C"/>
    <property type="match status" value="1"/>
</dbReference>
<dbReference type="InterPro" id="IPR047112">
    <property type="entry name" value="RecG/Mfd"/>
</dbReference>
<dbReference type="GO" id="GO:0005524">
    <property type="term" value="F:ATP binding"/>
    <property type="evidence" value="ECO:0007669"/>
    <property type="project" value="UniProtKB-KW"/>
</dbReference>
<evidence type="ECO:0000313" key="19">
    <source>
        <dbReference type="Proteomes" id="UP000322976"/>
    </source>
</evidence>
<evidence type="ECO:0000259" key="17">
    <source>
        <dbReference type="PROSITE" id="PS51194"/>
    </source>
</evidence>
<keyword evidence="7 15" id="KW-0067">ATP-binding</keyword>
<reference evidence="18 19" key="1">
    <citation type="submission" date="2019-08" db="EMBL/GenBank/DDBJ databases">
        <title>Calorimonas adulescens gen. nov., sp. nov., an anaerobic thermophilic bacterium from Sakhalin hot spring.</title>
        <authorList>
            <person name="Khomyakova M.A."/>
            <person name="Merkel A.Y."/>
            <person name="Novikov A."/>
            <person name="Bonch-Osmolovskaya E.A."/>
            <person name="Slobodkin A.I."/>
        </authorList>
    </citation>
    <scope>NUCLEOTIDE SEQUENCE [LARGE SCALE GENOMIC DNA]</scope>
    <source>
        <strain evidence="18 19">A05MB</strain>
    </source>
</reference>
<evidence type="ECO:0000256" key="9">
    <source>
        <dbReference type="ARBA" id="ARBA00023172"/>
    </source>
</evidence>
<evidence type="ECO:0000256" key="5">
    <source>
        <dbReference type="ARBA" id="ARBA00022801"/>
    </source>
</evidence>
<keyword evidence="19" id="KW-1185">Reference proteome</keyword>
<dbReference type="InterPro" id="IPR045562">
    <property type="entry name" value="RecG_dom3_C"/>
</dbReference>
<dbReference type="NCBIfam" id="NF008165">
    <property type="entry name" value="PRK10917.1-3"/>
    <property type="match status" value="1"/>
</dbReference>
<dbReference type="InterPro" id="IPR012340">
    <property type="entry name" value="NA-bd_OB-fold"/>
</dbReference>
<accession>A0A5D8QFW8</accession>
<keyword evidence="8" id="KW-0238">DNA-binding</keyword>
<dbReference type="SMART" id="SM00490">
    <property type="entry name" value="HELICc"/>
    <property type="match status" value="1"/>
</dbReference>
<dbReference type="NCBIfam" id="TIGR00643">
    <property type="entry name" value="recG"/>
    <property type="match status" value="1"/>
</dbReference>
<evidence type="ECO:0000313" key="18">
    <source>
        <dbReference type="EMBL" id="TZE83401.1"/>
    </source>
</evidence>
<dbReference type="EC" id="5.6.2.4" evidence="13 15"/>
<keyword evidence="11" id="KW-0413">Isomerase</keyword>
<evidence type="ECO:0000256" key="6">
    <source>
        <dbReference type="ARBA" id="ARBA00022806"/>
    </source>
</evidence>
<feature type="domain" description="Helicase C-terminal" evidence="17">
    <location>
        <begin position="452"/>
        <end position="611"/>
    </location>
</feature>
<dbReference type="PROSITE" id="PS51192">
    <property type="entry name" value="HELICASE_ATP_BIND_1"/>
    <property type="match status" value="1"/>
</dbReference>
<comment type="catalytic activity">
    <reaction evidence="12 15">
        <text>Couples ATP hydrolysis with the unwinding of duplex DNA by translocating in the 3'-5' direction.</text>
        <dbReference type="EC" id="5.6.2.4"/>
    </reaction>
</comment>
<evidence type="ECO:0000256" key="15">
    <source>
        <dbReference type="RuleBase" id="RU363016"/>
    </source>
</evidence>
<dbReference type="Pfam" id="PF17191">
    <property type="entry name" value="RecG_wedge"/>
    <property type="match status" value="1"/>
</dbReference>
<dbReference type="InterPro" id="IPR001650">
    <property type="entry name" value="Helicase_C-like"/>
</dbReference>
<organism evidence="18 19">
    <name type="scientific">Calorimonas adulescens</name>
    <dbReference type="NCBI Taxonomy" id="2606906"/>
    <lineage>
        <taxon>Bacteria</taxon>
        <taxon>Bacillati</taxon>
        <taxon>Bacillota</taxon>
        <taxon>Clostridia</taxon>
        <taxon>Thermoanaerobacterales</taxon>
        <taxon>Thermoanaerobacteraceae</taxon>
        <taxon>Calorimonas</taxon>
    </lineage>
</organism>
<keyword evidence="5 15" id="KW-0378">Hydrolase</keyword>
<evidence type="ECO:0000256" key="13">
    <source>
        <dbReference type="ARBA" id="ARBA00034808"/>
    </source>
</evidence>
<comment type="catalytic activity">
    <reaction evidence="14 15">
        <text>ATP + H2O = ADP + phosphate + H(+)</text>
        <dbReference type="Rhea" id="RHEA:13065"/>
        <dbReference type="ChEBI" id="CHEBI:15377"/>
        <dbReference type="ChEBI" id="CHEBI:15378"/>
        <dbReference type="ChEBI" id="CHEBI:30616"/>
        <dbReference type="ChEBI" id="CHEBI:43474"/>
        <dbReference type="ChEBI" id="CHEBI:456216"/>
        <dbReference type="EC" id="5.6.2.4"/>
    </reaction>
</comment>
<dbReference type="PROSITE" id="PS51194">
    <property type="entry name" value="HELICASE_CTER"/>
    <property type="match status" value="1"/>
</dbReference>
<dbReference type="Pfam" id="PF00270">
    <property type="entry name" value="DEAD"/>
    <property type="match status" value="1"/>
</dbReference>
<proteinExistence type="inferred from homology"/>
<evidence type="ECO:0000256" key="8">
    <source>
        <dbReference type="ARBA" id="ARBA00023125"/>
    </source>
</evidence>
<dbReference type="InterPro" id="IPR033454">
    <property type="entry name" value="RecG_wedge"/>
</dbReference>
<evidence type="ECO:0000256" key="3">
    <source>
        <dbReference type="ARBA" id="ARBA00022741"/>
    </source>
</evidence>
<dbReference type="InterPro" id="IPR027417">
    <property type="entry name" value="P-loop_NTPase"/>
</dbReference>
<name>A0A5D8QFW8_9THEO</name>
<comment type="caution">
    <text evidence="18">The sequence shown here is derived from an EMBL/GenBank/DDBJ whole genome shotgun (WGS) entry which is preliminary data.</text>
</comment>
<dbReference type="SUPFAM" id="SSF50249">
    <property type="entry name" value="Nucleic acid-binding proteins"/>
    <property type="match status" value="1"/>
</dbReference>
<dbReference type="GO" id="GO:0006281">
    <property type="term" value="P:DNA repair"/>
    <property type="evidence" value="ECO:0007669"/>
    <property type="project" value="UniProtKB-UniRule"/>
</dbReference>
<dbReference type="Proteomes" id="UP000322976">
    <property type="component" value="Unassembled WGS sequence"/>
</dbReference>
<evidence type="ECO:0000256" key="14">
    <source>
        <dbReference type="ARBA" id="ARBA00048988"/>
    </source>
</evidence>
<keyword evidence="10 15" id="KW-0234">DNA repair</keyword>
<dbReference type="RefSeq" id="WP_149544019.1">
    <property type="nucleotide sequence ID" value="NZ_VTPS01000001.1"/>
</dbReference>